<proteinExistence type="predicted"/>
<name>A0A4P6HNK7_9BACT</name>
<dbReference type="KEGG" id="dcb:C3Y92_05565"/>
<organism evidence="1 2">
    <name type="scientific">Solidesulfovibrio carbinolicus</name>
    <dbReference type="NCBI Taxonomy" id="296842"/>
    <lineage>
        <taxon>Bacteria</taxon>
        <taxon>Pseudomonadati</taxon>
        <taxon>Thermodesulfobacteriota</taxon>
        <taxon>Desulfovibrionia</taxon>
        <taxon>Desulfovibrionales</taxon>
        <taxon>Desulfovibrionaceae</taxon>
        <taxon>Solidesulfovibrio</taxon>
    </lineage>
</organism>
<keyword evidence="2" id="KW-1185">Reference proteome</keyword>
<dbReference type="AlphaFoldDB" id="A0A4P6HNK7"/>
<evidence type="ECO:0000313" key="1">
    <source>
        <dbReference type="EMBL" id="QAZ66738.1"/>
    </source>
</evidence>
<reference evidence="1 2" key="1">
    <citation type="submission" date="2018-02" db="EMBL/GenBank/DDBJ databases">
        <title>Genome sequence of Desulfovibrio carbinolicus DSM 3852.</title>
        <authorList>
            <person name="Wilbanks E."/>
            <person name="Skennerton C.T."/>
            <person name="Orphan V.J."/>
        </authorList>
    </citation>
    <scope>NUCLEOTIDE SEQUENCE [LARGE SCALE GENOMIC DNA]</scope>
    <source>
        <strain evidence="1 2">DSM 3852</strain>
    </source>
</reference>
<dbReference type="Proteomes" id="UP000293296">
    <property type="component" value="Chromosome"/>
</dbReference>
<accession>A0A4P6HNK7</accession>
<dbReference type="EMBL" id="CP026538">
    <property type="protein sequence ID" value="QAZ66738.1"/>
    <property type="molecule type" value="Genomic_DNA"/>
</dbReference>
<protein>
    <submittedName>
        <fullName evidence="1">Uncharacterized protein</fullName>
    </submittedName>
</protein>
<gene>
    <name evidence="1" type="ORF">C3Y92_05565</name>
</gene>
<sequence length="239" mass="26307">MHCGSHHRAVAKNAQHGVRAIYLPAAGQMFEQKSLAHDVRLDRGDAFVAVRQHIRKQTPRRCHVAAAAAKRLPFPGQARANLPCPDAAAQGRKGGHVGDQYLHGCIVAAGQQQPLMLMFRHRLGQIDSPQVQHLTCVALLVHDHGRHHQIERRAGLVRRGTFGLEVCIVSRQDDPASQAIQHVLHDAPLHVRGAQARQQLRRAVEQIARSRRAMTEVAGKCLVKPAALLLGLSFQKKDA</sequence>
<evidence type="ECO:0000313" key="2">
    <source>
        <dbReference type="Proteomes" id="UP000293296"/>
    </source>
</evidence>